<evidence type="ECO:0000313" key="1">
    <source>
        <dbReference type="EMBL" id="RRT59578.1"/>
    </source>
</evidence>
<reference evidence="1 2" key="1">
    <citation type="journal article" date="2014" name="Agronomy (Basel)">
        <title>A Draft Genome Sequence for Ensete ventricosum, the Drought-Tolerant Tree Against Hunger.</title>
        <authorList>
            <person name="Harrison J."/>
            <person name="Moore K.A."/>
            <person name="Paszkiewicz K."/>
            <person name="Jones T."/>
            <person name="Grant M."/>
            <person name="Ambacheew D."/>
            <person name="Muzemil S."/>
            <person name="Studholme D.J."/>
        </authorList>
    </citation>
    <scope>NUCLEOTIDE SEQUENCE [LARGE SCALE GENOMIC DNA]</scope>
</reference>
<organism evidence="1 2">
    <name type="scientific">Ensete ventricosum</name>
    <name type="common">Abyssinian banana</name>
    <name type="synonym">Musa ensete</name>
    <dbReference type="NCBI Taxonomy" id="4639"/>
    <lineage>
        <taxon>Eukaryota</taxon>
        <taxon>Viridiplantae</taxon>
        <taxon>Streptophyta</taxon>
        <taxon>Embryophyta</taxon>
        <taxon>Tracheophyta</taxon>
        <taxon>Spermatophyta</taxon>
        <taxon>Magnoliopsida</taxon>
        <taxon>Liliopsida</taxon>
        <taxon>Zingiberales</taxon>
        <taxon>Musaceae</taxon>
        <taxon>Ensete</taxon>
    </lineage>
</organism>
<comment type="caution">
    <text evidence="1">The sequence shown here is derived from an EMBL/GenBank/DDBJ whole genome shotgun (WGS) entry which is preliminary data.</text>
</comment>
<protein>
    <submittedName>
        <fullName evidence="1">Uncharacterized protein</fullName>
    </submittedName>
</protein>
<name>A0A426Z6H5_ENSVE</name>
<accession>A0A426Z6H5</accession>
<dbReference type="Proteomes" id="UP000287651">
    <property type="component" value="Unassembled WGS sequence"/>
</dbReference>
<evidence type="ECO:0000313" key="2">
    <source>
        <dbReference type="Proteomes" id="UP000287651"/>
    </source>
</evidence>
<sequence length="189" mass="21741">MVINFTDSRVSIDFSCIILEIQNSGYSQSIRPRKSYKHGFEKKYDGHKLCTKSSFNLFFIYHLGNSKLKPFLTNLPFGSRTSLVSQNNTTVINFAQHHAQSRVSIGFSCTVSEIQNTGHSQFKFRLVFSAPSQKFKILAFSNALAHGKSYEHGFTKKCDGPKLYEKLSFDRFFVLHLRNSKYWPYPIMA</sequence>
<proteinExistence type="predicted"/>
<dbReference type="AlphaFoldDB" id="A0A426Z6H5"/>
<gene>
    <name evidence="1" type="ORF">B296_00044380</name>
</gene>
<dbReference type="EMBL" id="AMZH03008155">
    <property type="protein sequence ID" value="RRT59578.1"/>
    <property type="molecule type" value="Genomic_DNA"/>
</dbReference>